<feature type="chain" id="PRO_5013302989" evidence="6">
    <location>
        <begin position="30"/>
        <end position="461"/>
    </location>
</feature>
<organism evidence="8 9">
    <name type="scientific">Microbotryum intermedium</name>
    <dbReference type="NCBI Taxonomy" id="269621"/>
    <lineage>
        <taxon>Eukaryota</taxon>
        <taxon>Fungi</taxon>
        <taxon>Dikarya</taxon>
        <taxon>Basidiomycota</taxon>
        <taxon>Pucciniomycotina</taxon>
        <taxon>Microbotryomycetes</taxon>
        <taxon>Microbotryales</taxon>
        <taxon>Microbotryaceae</taxon>
        <taxon>Microbotryum</taxon>
    </lineage>
</organism>
<sequence length="461" mass="52398">MLSRCVNAWTQWSVLSLLFSLSILASTAALVEDGDDFPSWFDRLPPSKPRPIDEGFTMIIATYQRHQILLSLMSYLTRNPPSSLRHLVIVWQNVGVPLPEFLQPSALESLVAPILRHRLNVVVRTSKVNSMNERFRPLLDWDQDIPTEDVMIFDDDLVLPWTTIEWGYQRFLENQERIVGFTGRDYIAPHDRISTAVDAEAENDLSEGNSGDLDLPIDYNAQPTKAYSMVLSNAAFMKKKWMQHYWQGTQEMQELRDYVDEVFNCDDILINFVVSNLTRRAPLLLKSQIPLRSIASKGLWNRGFDDDDGEEAAPSEGAPTSQPPKVDHFTQRALCLSHCFSVFSKYDTSTSARSASATPSYYPLLRCDYSISKKVEDEARTMQPMEHWDEPVWALDKRDWEQNAVEREESRRFAEAFESMSEQEVHDWLQSLENGDGGGTDGAGMTGCAGESVAAEVHDEL</sequence>
<feature type="compositionally biased region" description="Gly residues" evidence="5">
    <location>
        <begin position="435"/>
        <end position="447"/>
    </location>
</feature>
<reference evidence="9" key="1">
    <citation type="submission" date="2016-09" db="EMBL/GenBank/DDBJ databases">
        <authorList>
            <person name="Jeantristanb JTB J.-T."/>
            <person name="Ricardo R."/>
        </authorList>
    </citation>
    <scope>NUCLEOTIDE SEQUENCE [LARGE SCALE GENOMIC DNA]</scope>
</reference>
<dbReference type="EMBL" id="FMSP01000002">
    <property type="protein sequence ID" value="SCV67806.1"/>
    <property type="molecule type" value="Genomic_DNA"/>
</dbReference>
<evidence type="ECO:0000256" key="6">
    <source>
        <dbReference type="SAM" id="SignalP"/>
    </source>
</evidence>
<dbReference type="Gene3D" id="3.90.550.10">
    <property type="entry name" value="Spore Coat Polysaccharide Biosynthesis Protein SpsA, Chain A"/>
    <property type="match status" value="1"/>
</dbReference>
<evidence type="ECO:0000256" key="5">
    <source>
        <dbReference type="SAM" id="MobiDB-lite"/>
    </source>
</evidence>
<name>A0A238F9Q3_9BASI</name>
<keyword evidence="2" id="KW-0808">Transferase</keyword>
<keyword evidence="3" id="KW-0472">Membrane</keyword>
<proteinExistence type="predicted"/>
<protein>
    <submittedName>
        <fullName evidence="8">BQ2448_5417 protein</fullName>
    </submittedName>
</protein>
<evidence type="ECO:0000256" key="2">
    <source>
        <dbReference type="ARBA" id="ARBA00022679"/>
    </source>
</evidence>
<dbReference type="GO" id="GO:0016757">
    <property type="term" value="F:glycosyltransferase activity"/>
    <property type="evidence" value="ECO:0007669"/>
    <property type="project" value="InterPro"/>
</dbReference>
<dbReference type="InterPro" id="IPR004263">
    <property type="entry name" value="Exostosin"/>
</dbReference>
<keyword evidence="4" id="KW-1015">Disulfide bond</keyword>
<evidence type="ECO:0000313" key="9">
    <source>
        <dbReference type="Proteomes" id="UP000198372"/>
    </source>
</evidence>
<accession>A0A238F9Q3</accession>
<feature type="region of interest" description="Disordered" evidence="5">
    <location>
        <begin position="431"/>
        <end position="450"/>
    </location>
</feature>
<dbReference type="InterPro" id="IPR029044">
    <property type="entry name" value="Nucleotide-diphossugar_trans"/>
</dbReference>
<keyword evidence="9" id="KW-1185">Reference proteome</keyword>
<evidence type="ECO:0000259" key="7">
    <source>
        <dbReference type="Pfam" id="PF09258"/>
    </source>
</evidence>
<feature type="domain" description="Glycosyl transferase 64" evidence="7">
    <location>
        <begin position="56"/>
        <end position="345"/>
    </location>
</feature>
<dbReference type="PANTHER" id="PTHR48261">
    <property type="entry name" value="ACETYLGLUCOSAMINYLTRANSFERASE"/>
    <property type="match status" value="1"/>
</dbReference>
<comment type="subcellular location">
    <subcellularLocation>
        <location evidence="1">Membrane</location>
    </subcellularLocation>
</comment>
<feature type="signal peptide" evidence="6">
    <location>
        <begin position="1"/>
        <end position="29"/>
    </location>
</feature>
<dbReference type="PANTHER" id="PTHR48261:SF2">
    <property type="entry name" value="ACETYLGLUCOSAMINYLTRANSFERASE"/>
    <property type="match status" value="1"/>
</dbReference>
<dbReference type="Proteomes" id="UP000198372">
    <property type="component" value="Unassembled WGS sequence"/>
</dbReference>
<dbReference type="Pfam" id="PF09258">
    <property type="entry name" value="Glyco_transf_64"/>
    <property type="match status" value="1"/>
</dbReference>
<dbReference type="STRING" id="269621.A0A238F9Q3"/>
<evidence type="ECO:0000313" key="8">
    <source>
        <dbReference type="EMBL" id="SCV67806.1"/>
    </source>
</evidence>
<feature type="region of interest" description="Disordered" evidence="5">
    <location>
        <begin position="305"/>
        <end position="326"/>
    </location>
</feature>
<dbReference type="AlphaFoldDB" id="A0A238F9Q3"/>
<dbReference type="InterPro" id="IPR015338">
    <property type="entry name" value="GT64_dom"/>
</dbReference>
<keyword evidence="6" id="KW-0732">Signal</keyword>
<dbReference type="GO" id="GO:0016020">
    <property type="term" value="C:membrane"/>
    <property type="evidence" value="ECO:0007669"/>
    <property type="project" value="UniProtKB-SubCell"/>
</dbReference>
<evidence type="ECO:0000256" key="4">
    <source>
        <dbReference type="ARBA" id="ARBA00023157"/>
    </source>
</evidence>
<dbReference type="OrthoDB" id="1733656at2759"/>
<evidence type="ECO:0000256" key="3">
    <source>
        <dbReference type="ARBA" id="ARBA00023136"/>
    </source>
</evidence>
<evidence type="ECO:0000256" key="1">
    <source>
        <dbReference type="ARBA" id="ARBA00004370"/>
    </source>
</evidence>
<gene>
    <name evidence="8" type="ORF">BQ2448_5417</name>
</gene>